<dbReference type="GO" id="GO:0005829">
    <property type="term" value="C:cytosol"/>
    <property type="evidence" value="ECO:0007669"/>
    <property type="project" value="TreeGrafter"/>
</dbReference>
<dbReference type="InterPro" id="IPR009081">
    <property type="entry name" value="PP-bd_ACP"/>
</dbReference>
<comment type="caution">
    <text evidence="11">The sequence shown here is derived from an EMBL/GenBank/DDBJ whole genome shotgun (WGS) entry which is preliminary data.</text>
</comment>
<evidence type="ECO:0000313" key="11">
    <source>
        <dbReference type="EMBL" id="HIS97648.1"/>
    </source>
</evidence>
<proteinExistence type="inferred from homology"/>
<evidence type="ECO:0000256" key="5">
    <source>
        <dbReference type="ARBA" id="ARBA00023098"/>
    </source>
</evidence>
<keyword evidence="6 7" id="KW-0275">Fatty acid biosynthesis</keyword>
<keyword evidence="4 7" id="KW-0276">Fatty acid metabolism</keyword>
<evidence type="ECO:0000256" key="7">
    <source>
        <dbReference type="HAMAP-Rule" id="MF_01217"/>
    </source>
</evidence>
<dbReference type="PROSITE" id="PS50075">
    <property type="entry name" value="CARRIER"/>
    <property type="match status" value="1"/>
</dbReference>
<dbReference type="NCBIfam" id="TIGR00517">
    <property type="entry name" value="acyl_carrier"/>
    <property type="match status" value="1"/>
</dbReference>
<dbReference type="GO" id="GO:0000036">
    <property type="term" value="F:acyl carrier activity"/>
    <property type="evidence" value="ECO:0007669"/>
    <property type="project" value="UniProtKB-UniRule"/>
</dbReference>
<dbReference type="GO" id="GO:0016020">
    <property type="term" value="C:membrane"/>
    <property type="evidence" value="ECO:0007669"/>
    <property type="project" value="GOC"/>
</dbReference>
<reference evidence="11" key="1">
    <citation type="submission" date="2020-10" db="EMBL/GenBank/DDBJ databases">
        <authorList>
            <person name="Gilroy R."/>
        </authorList>
    </citation>
    <scope>NUCLEOTIDE SEQUENCE</scope>
    <source>
        <strain evidence="11">ChiHecec3B27-6122</strain>
    </source>
</reference>
<evidence type="ECO:0000313" key="12">
    <source>
        <dbReference type="Proteomes" id="UP000886876"/>
    </source>
</evidence>
<dbReference type="AlphaFoldDB" id="A0A9D1K878"/>
<feature type="domain" description="Carrier" evidence="10">
    <location>
        <begin position="1"/>
        <end position="76"/>
    </location>
</feature>
<gene>
    <name evidence="7 11" type="primary">acpP</name>
    <name evidence="11" type="ORF">IAD42_06710</name>
</gene>
<dbReference type="HAMAP" id="MF_01217">
    <property type="entry name" value="Acyl_carrier"/>
    <property type="match status" value="1"/>
</dbReference>
<comment type="subcellular location">
    <subcellularLocation>
        <location evidence="7">Cytoplasm</location>
    </subcellularLocation>
</comment>
<keyword evidence="5 7" id="KW-0443">Lipid metabolism</keyword>
<dbReference type="PANTHER" id="PTHR20863">
    <property type="entry name" value="ACYL CARRIER PROTEIN"/>
    <property type="match status" value="1"/>
</dbReference>
<sequence>MIYEKILKLVADQFAEDVESLSRETNFMDDLSADSLDVVELSMTIEEEFGLGEISEEELKSIATIGDLVDYVERASGN</sequence>
<dbReference type="NCBIfam" id="NF002150">
    <property type="entry name" value="PRK00982.1-4"/>
    <property type="match status" value="1"/>
</dbReference>
<comment type="pathway">
    <text evidence="7 9">Lipid metabolism; fatty acid biosynthesis.</text>
</comment>
<dbReference type="Gene3D" id="1.10.1200.10">
    <property type="entry name" value="ACP-like"/>
    <property type="match status" value="1"/>
</dbReference>
<dbReference type="EMBL" id="DVJS01000168">
    <property type="protein sequence ID" value="HIS97648.1"/>
    <property type="molecule type" value="Genomic_DNA"/>
</dbReference>
<dbReference type="InterPro" id="IPR003231">
    <property type="entry name" value="ACP"/>
</dbReference>
<evidence type="ECO:0000256" key="2">
    <source>
        <dbReference type="ARBA" id="ARBA00022516"/>
    </source>
</evidence>
<dbReference type="GO" id="GO:0000035">
    <property type="term" value="F:acyl binding"/>
    <property type="evidence" value="ECO:0007669"/>
    <property type="project" value="TreeGrafter"/>
</dbReference>
<reference evidence="11" key="2">
    <citation type="journal article" date="2021" name="PeerJ">
        <title>Extensive microbial diversity within the chicken gut microbiome revealed by metagenomics and culture.</title>
        <authorList>
            <person name="Gilroy R."/>
            <person name="Ravi A."/>
            <person name="Getino M."/>
            <person name="Pursley I."/>
            <person name="Horton D.L."/>
            <person name="Alikhan N.F."/>
            <person name="Baker D."/>
            <person name="Gharbi K."/>
            <person name="Hall N."/>
            <person name="Watson M."/>
            <person name="Adriaenssens E.M."/>
            <person name="Foster-Nyarko E."/>
            <person name="Jarju S."/>
            <person name="Secka A."/>
            <person name="Antonio M."/>
            <person name="Oren A."/>
            <person name="Chaudhuri R.R."/>
            <person name="La Ragione R."/>
            <person name="Hildebrand F."/>
            <person name="Pallen M.J."/>
        </authorList>
    </citation>
    <scope>NUCLEOTIDE SEQUENCE</scope>
    <source>
        <strain evidence="11">ChiHecec3B27-6122</strain>
    </source>
</reference>
<dbReference type="PANTHER" id="PTHR20863:SF76">
    <property type="entry name" value="CARRIER DOMAIN-CONTAINING PROTEIN"/>
    <property type="match status" value="1"/>
</dbReference>
<evidence type="ECO:0000256" key="3">
    <source>
        <dbReference type="ARBA" id="ARBA00022553"/>
    </source>
</evidence>
<comment type="PTM">
    <text evidence="9">4'-phosphopantetheine is transferred from CoA to a specific serine of apo-ACP by acpS.</text>
</comment>
<dbReference type="Pfam" id="PF00550">
    <property type="entry name" value="PP-binding"/>
    <property type="match status" value="1"/>
</dbReference>
<keyword evidence="3 7" id="KW-0597">Phosphoprotein</keyword>
<evidence type="ECO:0000256" key="9">
    <source>
        <dbReference type="RuleBase" id="RU003545"/>
    </source>
</evidence>
<evidence type="ECO:0000256" key="1">
    <source>
        <dbReference type="ARBA" id="ARBA00022450"/>
    </source>
</evidence>
<keyword evidence="1 7" id="KW-0596">Phosphopantetheine</keyword>
<name>A0A9D1K878_9FIRM</name>
<comment type="similarity">
    <text evidence="7">Belongs to the acyl carrier protein (ACP) family.</text>
</comment>
<evidence type="ECO:0000256" key="6">
    <source>
        <dbReference type="ARBA" id="ARBA00023160"/>
    </source>
</evidence>
<keyword evidence="2 7" id="KW-0444">Lipid biosynthesis</keyword>
<organism evidence="11 12">
    <name type="scientific">Candidatus Scatomorpha pullistercoris</name>
    <dbReference type="NCBI Taxonomy" id="2840929"/>
    <lineage>
        <taxon>Bacteria</taxon>
        <taxon>Bacillati</taxon>
        <taxon>Bacillota</taxon>
        <taxon>Clostridia</taxon>
        <taxon>Eubacteriales</taxon>
        <taxon>Candidatus Scatomorpha</taxon>
    </lineage>
</organism>
<dbReference type="SUPFAM" id="SSF47336">
    <property type="entry name" value="ACP-like"/>
    <property type="match status" value="1"/>
</dbReference>
<comment type="PTM">
    <text evidence="7">4'-phosphopantetheine is transferred from CoA to a specific serine of apo-ACP by AcpS. This modification is essential for activity because fatty acids are bound in thioester linkage to the sulfhydryl of the prosthetic group.</text>
</comment>
<dbReference type="InterPro" id="IPR036736">
    <property type="entry name" value="ACP-like_sf"/>
</dbReference>
<evidence type="ECO:0000259" key="10">
    <source>
        <dbReference type="PROSITE" id="PS50075"/>
    </source>
</evidence>
<protein>
    <recommendedName>
        <fullName evidence="7 8">Acyl carrier protein</fullName>
        <shortName evidence="7">ACP</shortName>
    </recommendedName>
</protein>
<dbReference type="Proteomes" id="UP000886876">
    <property type="component" value="Unassembled WGS sequence"/>
</dbReference>
<dbReference type="GO" id="GO:0009245">
    <property type="term" value="P:lipid A biosynthetic process"/>
    <property type="evidence" value="ECO:0007669"/>
    <property type="project" value="TreeGrafter"/>
</dbReference>
<feature type="modified residue" description="O-(pantetheine 4'-phosphoryl)serine" evidence="7">
    <location>
        <position position="35"/>
    </location>
</feature>
<keyword evidence="7" id="KW-0963">Cytoplasm</keyword>
<accession>A0A9D1K878</accession>
<evidence type="ECO:0000256" key="8">
    <source>
        <dbReference type="NCBIfam" id="TIGR00517"/>
    </source>
</evidence>
<evidence type="ECO:0000256" key="4">
    <source>
        <dbReference type="ARBA" id="ARBA00022832"/>
    </source>
</evidence>
<comment type="function">
    <text evidence="7 9">Carrier of the growing fatty acid chain in fatty acid biosynthesis.</text>
</comment>
<dbReference type="NCBIfam" id="NF002148">
    <property type="entry name" value="PRK00982.1-2"/>
    <property type="match status" value="1"/>
</dbReference>